<dbReference type="PROSITE" id="PS50931">
    <property type="entry name" value="HTH_LYSR"/>
    <property type="match status" value="1"/>
</dbReference>
<keyword evidence="2" id="KW-0805">Transcription regulation</keyword>
<evidence type="ECO:0000313" key="6">
    <source>
        <dbReference type="EMBL" id="MBE3640072.1"/>
    </source>
</evidence>
<protein>
    <submittedName>
        <fullName evidence="6">LysR family transcriptional regulator</fullName>
    </submittedName>
</protein>
<evidence type="ECO:0000313" key="7">
    <source>
        <dbReference type="Proteomes" id="UP000609121"/>
    </source>
</evidence>
<feature type="domain" description="HTH lysR-type" evidence="5">
    <location>
        <begin position="1"/>
        <end position="59"/>
    </location>
</feature>
<keyword evidence="3" id="KW-0238">DNA-binding</keyword>
<accession>A0A8J6YYD3</accession>
<comment type="similarity">
    <text evidence="1">Belongs to the LysR transcriptional regulatory family.</text>
</comment>
<evidence type="ECO:0000259" key="5">
    <source>
        <dbReference type="PROSITE" id="PS50931"/>
    </source>
</evidence>
<dbReference type="GO" id="GO:0003700">
    <property type="term" value="F:DNA-binding transcription factor activity"/>
    <property type="evidence" value="ECO:0007669"/>
    <property type="project" value="InterPro"/>
</dbReference>
<dbReference type="GO" id="GO:0005829">
    <property type="term" value="C:cytosol"/>
    <property type="evidence" value="ECO:0007669"/>
    <property type="project" value="TreeGrafter"/>
</dbReference>
<organism evidence="6 7">
    <name type="scientific">Mangrovicoccus algicola</name>
    <dbReference type="NCBI Taxonomy" id="2771008"/>
    <lineage>
        <taxon>Bacteria</taxon>
        <taxon>Pseudomonadati</taxon>
        <taxon>Pseudomonadota</taxon>
        <taxon>Alphaproteobacteria</taxon>
        <taxon>Rhodobacterales</taxon>
        <taxon>Paracoccaceae</taxon>
        <taxon>Mangrovicoccus</taxon>
    </lineage>
</organism>
<dbReference type="InterPro" id="IPR036388">
    <property type="entry name" value="WH-like_DNA-bd_sf"/>
</dbReference>
<dbReference type="Pfam" id="PF03466">
    <property type="entry name" value="LysR_substrate"/>
    <property type="match status" value="1"/>
</dbReference>
<dbReference type="SUPFAM" id="SSF53850">
    <property type="entry name" value="Periplasmic binding protein-like II"/>
    <property type="match status" value="1"/>
</dbReference>
<dbReference type="SUPFAM" id="SSF46785">
    <property type="entry name" value="Winged helix' DNA-binding domain"/>
    <property type="match status" value="1"/>
</dbReference>
<sequence>MRFQTTLRYIDAVARTGSIRKAAESLSITSTALNRRILAFEEELGADLFERMSTGVRLSAAGELLLQSARNQLGEMERLRAQIADLKGERRGHVAIACSQALLPYFFPEQISIYRAQHPRVTFKVIQRDRAAAEEALTDRSADLAAVFEPAQPGDFDMLLAVDQPIHAVMAADHPLAQAAQLRLRDCLQYPLVLPTGAISVRGLIEAAARRMSARMQVVVESDNFEFMRNLTLAEPVIAFQIPVGLPGTARSDGTVSRPVDRRDLAAGRVYLGHLRGRVLPVAVAGFARQVQQALAERYG</sequence>
<dbReference type="InterPro" id="IPR050950">
    <property type="entry name" value="HTH-type_LysR_regulators"/>
</dbReference>
<dbReference type="GO" id="GO:0003677">
    <property type="term" value="F:DNA binding"/>
    <property type="evidence" value="ECO:0007669"/>
    <property type="project" value="UniProtKB-KW"/>
</dbReference>
<reference evidence="6" key="1">
    <citation type="submission" date="2020-09" db="EMBL/GenBank/DDBJ databases">
        <title>A novel bacterium of genus Mangrovicoccus, isolated from South China Sea.</title>
        <authorList>
            <person name="Huang H."/>
            <person name="Mo K."/>
            <person name="Hu Y."/>
        </authorList>
    </citation>
    <scope>NUCLEOTIDE SEQUENCE</scope>
    <source>
        <strain evidence="6">HB182678</strain>
    </source>
</reference>
<gene>
    <name evidence="6" type="ORF">ICN82_17850</name>
</gene>
<dbReference type="AlphaFoldDB" id="A0A8J6YYD3"/>
<keyword evidence="4" id="KW-0804">Transcription</keyword>
<dbReference type="Gene3D" id="1.10.10.10">
    <property type="entry name" value="Winged helix-like DNA-binding domain superfamily/Winged helix DNA-binding domain"/>
    <property type="match status" value="1"/>
</dbReference>
<dbReference type="RefSeq" id="WP_193185569.1">
    <property type="nucleotide sequence ID" value="NZ_JACVXA010000070.1"/>
</dbReference>
<name>A0A8J6YYD3_9RHOB</name>
<evidence type="ECO:0000256" key="1">
    <source>
        <dbReference type="ARBA" id="ARBA00009437"/>
    </source>
</evidence>
<evidence type="ECO:0000256" key="3">
    <source>
        <dbReference type="ARBA" id="ARBA00023125"/>
    </source>
</evidence>
<comment type="caution">
    <text evidence="6">The sequence shown here is derived from an EMBL/GenBank/DDBJ whole genome shotgun (WGS) entry which is preliminary data.</text>
</comment>
<proteinExistence type="inferred from homology"/>
<dbReference type="InterPro" id="IPR005119">
    <property type="entry name" value="LysR_subst-bd"/>
</dbReference>
<dbReference type="InterPro" id="IPR036390">
    <property type="entry name" value="WH_DNA-bd_sf"/>
</dbReference>
<evidence type="ECO:0000256" key="2">
    <source>
        <dbReference type="ARBA" id="ARBA00023015"/>
    </source>
</evidence>
<keyword evidence="7" id="KW-1185">Reference proteome</keyword>
<evidence type="ECO:0000256" key="4">
    <source>
        <dbReference type="ARBA" id="ARBA00023163"/>
    </source>
</evidence>
<dbReference type="PANTHER" id="PTHR30419:SF2">
    <property type="entry name" value="LYSR FAMILY TRANSCRIPTIONAL REGULATOR"/>
    <property type="match status" value="1"/>
</dbReference>
<dbReference type="EMBL" id="JACVXA010000070">
    <property type="protein sequence ID" value="MBE3640072.1"/>
    <property type="molecule type" value="Genomic_DNA"/>
</dbReference>
<dbReference type="Gene3D" id="3.40.190.290">
    <property type="match status" value="1"/>
</dbReference>
<dbReference type="PANTHER" id="PTHR30419">
    <property type="entry name" value="HTH-TYPE TRANSCRIPTIONAL REGULATOR YBHD"/>
    <property type="match status" value="1"/>
</dbReference>
<dbReference type="Proteomes" id="UP000609121">
    <property type="component" value="Unassembled WGS sequence"/>
</dbReference>
<dbReference type="Pfam" id="PF00126">
    <property type="entry name" value="HTH_1"/>
    <property type="match status" value="1"/>
</dbReference>
<dbReference type="InterPro" id="IPR000847">
    <property type="entry name" value="LysR_HTH_N"/>
</dbReference>